<evidence type="ECO:0000313" key="13">
    <source>
        <dbReference type="EMBL" id="VAW67998.1"/>
    </source>
</evidence>
<dbReference type="NCBIfam" id="TIGR01364">
    <property type="entry name" value="serC_1"/>
    <property type="match status" value="1"/>
</dbReference>
<dbReference type="InterPro" id="IPR015424">
    <property type="entry name" value="PyrdxlP-dep_Trfase"/>
</dbReference>
<sequence>MSRVYNFSAGPAALPEEVLKKVQQEMLDWQGTGMSVMEMSHRGKDYISIAEKAEADLREIMKIPANYKVLFLQGGASAQFAAVPINLMGANRKADYVLTGQWSKKAIAEAKRYGDINIAASSEDSKFTSVPAQSQWNINDDAAYLHYTPNETIVGVEFPFVPQVKAPLVADMSSTILSKEIDVSQFGIIYAGAQKNIGPAGLTIVIVRDDLMGNSIDGMPIMLDYKTMADNDSMYNTPATFSWYFAGLVFDWIKQKGGISTIEEINRRKAANLYAAIDASDFYSNPVDIESRSLMNVPFILANADLDAAFLKGAADAGLQTLKGHRSVGGMRASIYNAMPEAGVNALIDFMKDFEKNNA</sequence>
<keyword evidence="7 13" id="KW-0808">Transferase</keyword>
<keyword evidence="8" id="KW-0663">Pyridoxal phosphate</keyword>
<dbReference type="GO" id="GO:0030170">
    <property type="term" value="F:pyridoxal phosphate binding"/>
    <property type="evidence" value="ECO:0007669"/>
    <property type="project" value="TreeGrafter"/>
</dbReference>
<comment type="similarity">
    <text evidence="3">Belongs to the class-V pyridoxal-phosphate-dependent aminotransferase family. SerC subfamily.</text>
</comment>
<evidence type="ECO:0000256" key="9">
    <source>
        <dbReference type="ARBA" id="ARBA00023299"/>
    </source>
</evidence>
<dbReference type="GO" id="GO:0006564">
    <property type="term" value="P:L-serine biosynthetic process"/>
    <property type="evidence" value="ECO:0007669"/>
    <property type="project" value="UniProtKB-KW"/>
</dbReference>
<dbReference type="AlphaFoldDB" id="A0A3B0XI58"/>
<dbReference type="FunFam" id="3.90.1150.10:FF:000006">
    <property type="entry name" value="Phosphoserine aminotransferase"/>
    <property type="match status" value="1"/>
</dbReference>
<dbReference type="Gene3D" id="3.40.640.10">
    <property type="entry name" value="Type I PLP-dependent aspartate aminotransferase-like (Major domain)"/>
    <property type="match status" value="1"/>
</dbReference>
<protein>
    <recommendedName>
        <fullName evidence="4">phosphoserine transaminase</fullName>
        <ecNumber evidence="4">2.6.1.52</ecNumber>
    </recommendedName>
</protein>
<evidence type="ECO:0000256" key="11">
    <source>
        <dbReference type="ARBA" id="ARBA00049007"/>
    </source>
</evidence>
<dbReference type="PROSITE" id="PS00595">
    <property type="entry name" value="AA_TRANSFER_CLASS_5"/>
    <property type="match status" value="1"/>
</dbReference>
<comment type="cofactor">
    <cofactor evidence="1">
        <name>pyridoxal 5'-phosphate</name>
        <dbReference type="ChEBI" id="CHEBI:597326"/>
    </cofactor>
</comment>
<dbReference type="InterPro" id="IPR015421">
    <property type="entry name" value="PyrdxlP-dep_Trfase_major"/>
</dbReference>
<dbReference type="InterPro" id="IPR022278">
    <property type="entry name" value="Pser_aminoTfrase"/>
</dbReference>
<dbReference type="SUPFAM" id="SSF53383">
    <property type="entry name" value="PLP-dependent transferases"/>
    <property type="match status" value="1"/>
</dbReference>
<evidence type="ECO:0000259" key="12">
    <source>
        <dbReference type="Pfam" id="PF00266"/>
    </source>
</evidence>
<accession>A0A3B0XI58</accession>
<dbReference type="EMBL" id="UOFI01000115">
    <property type="protein sequence ID" value="VAW67998.1"/>
    <property type="molecule type" value="Genomic_DNA"/>
</dbReference>
<dbReference type="NCBIfam" id="NF003764">
    <property type="entry name" value="PRK05355.1"/>
    <property type="match status" value="1"/>
</dbReference>
<keyword evidence="6" id="KW-0028">Amino-acid biosynthesis</keyword>
<dbReference type="CDD" id="cd00611">
    <property type="entry name" value="PSAT_like"/>
    <property type="match status" value="1"/>
</dbReference>
<dbReference type="GO" id="GO:0004648">
    <property type="term" value="F:O-phospho-L-serine:2-oxoglutarate aminotransferase activity"/>
    <property type="evidence" value="ECO:0007669"/>
    <property type="project" value="UniProtKB-EC"/>
</dbReference>
<evidence type="ECO:0000256" key="6">
    <source>
        <dbReference type="ARBA" id="ARBA00022605"/>
    </source>
</evidence>
<keyword evidence="5 13" id="KW-0032">Aminotransferase</keyword>
<dbReference type="GO" id="GO:0005737">
    <property type="term" value="C:cytoplasm"/>
    <property type="evidence" value="ECO:0007669"/>
    <property type="project" value="TreeGrafter"/>
</dbReference>
<proteinExistence type="inferred from homology"/>
<reference evidence="13" key="1">
    <citation type="submission" date="2018-06" db="EMBL/GenBank/DDBJ databases">
        <authorList>
            <person name="Zhirakovskaya E."/>
        </authorList>
    </citation>
    <scope>NUCLEOTIDE SEQUENCE</scope>
</reference>
<dbReference type="Gene3D" id="3.90.1150.10">
    <property type="entry name" value="Aspartate Aminotransferase, domain 1"/>
    <property type="match status" value="1"/>
</dbReference>
<dbReference type="Pfam" id="PF00266">
    <property type="entry name" value="Aminotran_5"/>
    <property type="match status" value="1"/>
</dbReference>
<gene>
    <name evidence="13" type="ORF">MNBD_GAMMA09-2364</name>
</gene>
<dbReference type="InterPro" id="IPR000192">
    <property type="entry name" value="Aminotrans_V_dom"/>
</dbReference>
<comment type="pathway">
    <text evidence="2">Amino-acid biosynthesis; L-serine biosynthesis; L-serine from 3-phospho-D-glycerate: step 2/3.</text>
</comment>
<evidence type="ECO:0000256" key="8">
    <source>
        <dbReference type="ARBA" id="ARBA00022898"/>
    </source>
</evidence>
<evidence type="ECO:0000256" key="10">
    <source>
        <dbReference type="ARBA" id="ARBA00047630"/>
    </source>
</evidence>
<name>A0A3B0XI58_9ZZZZ</name>
<feature type="domain" description="Aminotransferase class V" evidence="12">
    <location>
        <begin position="4"/>
        <end position="347"/>
    </location>
</feature>
<evidence type="ECO:0000256" key="4">
    <source>
        <dbReference type="ARBA" id="ARBA00013030"/>
    </source>
</evidence>
<dbReference type="UniPathway" id="UPA00135">
    <property type="reaction ID" value="UER00197"/>
</dbReference>
<comment type="catalytic activity">
    <reaction evidence="10">
        <text>4-(phosphooxy)-L-threonine + 2-oxoglutarate = (R)-3-hydroxy-2-oxo-4-phosphooxybutanoate + L-glutamate</text>
        <dbReference type="Rhea" id="RHEA:16573"/>
        <dbReference type="ChEBI" id="CHEBI:16810"/>
        <dbReference type="ChEBI" id="CHEBI:29985"/>
        <dbReference type="ChEBI" id="CHEBI:58452"/>
        <dbReference type="ChEBI" id="CHEBI:58538"/>
        <dbReference type="EC" id="2.6.1.52"/>
    </reaction>
</comment>
<evidence type="ECO:0000256" key="1">
    <source>
        <dbReference type="ARBA" id="ARBA00001933"/>
    </source>
</evidence>
<dbReference type="FunFam" id="3.40.640.10:FF:000010">
    <property type="entry name" value="Phosphoserine aminotransferase"/>
    <property type="match status" value="1"/>
</dbReference>
<keyword evidence="9" id="KW-0718">Serine biosynthesis</keyword>
<organism evidence="13">
    <name type="scientific">hydrothermal vent metagenome</name>
    <dbReference type="NCBI Taxonomy" id="652676"/>
    <lineage>
        <taxon>unclassified sequences</taxon>
        <taxon>metagenomes</taxon>
        <taxon>ecological metagenomes</taxon>
    </lineage>
</organism>
<comment type="catalytic activity">
    <reaction evidence="11">
        <text>O-phospho-L-serine + 2-oxoglutarate = 3-phosphooxypyruvate + L-glutamate</text>
        <dbReference type="Rhea" id="RHEA:14329"/>
        <dbReference type="ChEBI" id="CHEBI:16810"/>
        <dbReference type="ChEBI" id="CHEBI:18110"/>
        <dbReference type="ChEBI" id="CHEBI:29985"/>
        <dbReference type="ChEBI" id="CHEBI:57524"/>
        <dbReference type="EC" id="2.6.1.52"/>
    </reaction>
</comment>
<dbReference type="PANTHER" id="PTHR43247:SF1">
    <property type="entry name" value="PHOSPHOSERINE AMINOTRANSFERASE"/>
    <property type="match status" value="1"/>
</dbReference>
<dbReference type="HAMAP" id="MF_00160">
    <property type="entry name" value="SerC_aminotrans_5"/>
    <property type="match status" value="1"/>
</dbReference>
<dbReference type="PIRSF" id="PIRSF000525">
    <property type="entry name" value="SerC"/>
    <property type="match status" value="1"/>
</dbReference>
<evidence type="ECO:0000256" key="7">
    <source>
        <dbReference type="ARBA" id="ARBA00022679"/>
    </source>
</evidence>
<evidence type="ECO:0000256" key="5">
    <source>
        <dbReference type="ARBA" id="ARBA00022576"/>
    </source>
</evidence>
<evidence type="ECO:0000256" key="2">
    <source>
        <dbReference type="ARBA" id="ARBA00005099"/>
    </source>
</evidence>
<dbReference type="InterPro" id="IPR015422">
    <property type="entry name" value="PyrdxlP-dep_Trfase_small"/>
</dbReference>
<dbReference type="EC" id="2.6.1.52" evidence="4"/>
<evidence type="ECO:0000256" key="3">
    <source>
        <dbReference type="ARBA" id="ARBA00006904"/>
    </source>
</evidence>
<dbReference type="InterPro" id="IPR020578">
    <property type="entry name" value="Aminotrans_V_PyrdxlP_BS"/>
</dbReference>
<dbReference type="PANTHER" id="PTHR43247">
    <property type="entry name" value="PHOSPHOSERINE AMINOTRANSFERASE"/>
    <property type="match status" value="1"/>
</dbReference>